<proteinExistence type="inferred from homology"/>
<dbReference type="InterPro" id="IPR003509">
    <property type="entry name" value="UPF0102_YraN-like"/>
</dbReference>
<evidence type="ECO:0000256" key="2">
    <source>
        <dbReference type="HAMAP-Rule" id="MF_00048"/>
    </source>
</evidence>
<name>A0A1F5MGM8_9BACT</name>
<accession>A0A1F5MGM8</accession>
<dbReference type="NCBIfam" id="NF009150">
    <property type="entry name" value="PRK12497.1-3"/>
    <property type="match status" value="1"/>
</dbReference>
<dbReference type="CDD" id="cd20736">
    <property type="entry name" value="PoNe_Nuclease"/>
    <property type="match status" value="1"/>
</dbReference>
<dbReference type="GO" id="GO:0003676">
    <property type="term" value="F:nucleic acid binding"/>
    <property type="evidence" value="ECO:0007669"/>
    <property type="project" value="InterPro"/>
</dbReference>
<comment type="caution">
    <text evidence="3">The sequence shown here is derived from an EMBL/GenBank/DDBJ whole genome shotgun (WGS) entry which is preliminary data.</text>
</comment>
<comment type="similarity">
    <text evidence="1 2">Belongs to the UPF0102 family.</text>
</comment>
<dbReference type="PANTHER" id="PTHR34039:SF1">
    <property type="entry name" value="UPF0102 PROTEIN YRAN"/>
    <property type="match status" value="1"/>
</dbReference>
<evidence type="ECO:0000256" key="1">
    <source>
        <dbReference type="ARBA" id="ARBA00006738"/>
    </source>
</evidence>
<reference evidence="3 4" key="1">
    <citation type="journal article" date="2016" name="Nat. Commun.">
        <title>Thousands of microbial genomes shed light on interconnected biogeochemical processes in an aquifer system.</title>
        <authorList>
            <person name="Anantharaman K."/>
            <person name="Brown C.T."/>
            <person name="Hug L.A."/>
            <person name="Sharon I."/>
            <person name="Castelle C.J."/>
            <person name="Probst A.J."/>
            <person name="Thomas B.C."/>
            <person name="Singh A."/>
            <person name="Wilkins M.J."/>
            <person name="Karaoz U."/>
            <person name="Brodie E.L."/>
            <person name="Williams K.H."/>
            <person name="Hubbard S.S."/>
            <person name="Banfield J.F."/>
        </authorList>
    </citation>
    <scope>NUCLEOTIDE SEQUENCE [LARGE SCALE GENOMIC DNA]</scope>
</reference>
<evidence type="ECO:0000313" key="4">
    <source>
        <dbReference type="Proteomes" id="UP000178859"/>
    </source>
</evidence>
<dbReference type="InterPro" id="IPR011856">
    <property type="entry name" value="tRNA_endonuc-like_dom_sf"/>
</dbReference>
<dbReference type="Proteomes" id="UP000178859">
    <property type="component" value="Unassembled WGS sequence"/>
</dbReference>
<protein>
    <recommendedName>
        <fullName evidence="2">UPF0102 protein A3I48_02025</fullName>
    </recommendedName>
</protein>
<dbReference type="Gene3D" id="3.40.1350.10">
    <property type="match status" value="1"/>
</dbReference>
<dbReference type="InterPro" id="IPR011335">
    <property type="entry name" value="Restrct_endonuc-II-like"/>
</dbReference>
<organism evidence="3 4">
    <name type="scientific">Candidatus Daviesbacteria bacterium RIFCSPLOWO2_02_FULL_36_7</name>
    <dbReference type="NCBI Taxonomy" id="1797792"/>
    <lineage>
        <taxon>Bacteria</taxon>
        <taxon>Candidatus Daviesiibacteriota</taxon>
    </lineage>
</organism>
<gene>
    <name evidence="3" type="ORF">A3I48_02025</name>
</gene>
<sequence>MKVKASNREVGYLAENLARKALEQKGYQILESNFSNRFGEIDIIARDKDILVFVEVKAKKGIDFGLPEEMINQWKLKRVQNMAAVYMKGKSLPCRIDVVAIILSPADELVRLTHYENVYL</sequence>
<dbReference type="HAMAP" id="MF_00048">
    <property type="entry name" value="UPF0102"/>
    <property type="match status" value="1"/>
</dbReference>
<dbReference type="Pfam" id="PF02021">
    <property type="entry name" value="UPF0102"/>
    <property type="match status" value="1"/>
</dbReference>
<dbReference type="EMBL" id="MFDT01000057">
    <property type="protein sequence ID" value="OGE64528.1"/>
    <property type="molecule type" value="Genomic_DNA"/>
</dbReference>
<dbReference type="PANTHER" id="PTHR34039">
    <property type="entry name" value="UPF0102 PROTEIN YRAN"/>
    <property type="match status" value="1"/>
</dbReference>
<dbReference type="AlphaFoldDB" id="A0A1F5MGM8"/>
<dbReference type="SUPFAM" id="SSF52980">
    <property type="entry name" value="Restriction endonuclease-like"/>
    <property type="match status" value="1"/>
</dbReference>
<evidence type="ECO:0000313" key="3">
    <source>
        <dbReference type="EMBL" id="OGE64528.1"/>
    </source>
</evidence>